<dbReference type="EMBL" id="DSVL01000144">
    <property type="protein sequence ID" value="HFH28811.1"/>
    <property type="molecule type" value="Genomic_DNA"/>
</dbReference>
<dbReference type="AlphaFoldDB" id="A0A7C3E6E8"/>
<comment type="caution">
    <text evidence="3">The sequence shown here is derived from an EMBL/GenBank/DDBJ whole genome shotgun (WGS) entry which is preliminary data.</text>
</comment>
<accession>A0A7C3E6E8</accession>
<name>A0A7C3E6E8_9SPIR</name>
<gene>
    <name evidence="3" type="ORF">ENS59_04775</name>
</gene>
<feature type="coiled-coil region" evidence="1">
    <location>
        <begin position="70"/>
        <end position="119"/>
    </location>
</feature>
<evidence type="ECO:0000256" key="2">
    <source>
        <dbReference type="SAM" id="MobiDB-lite"/>
    </source>
</evidence>
<evidence type="ECO:0000313" key="3">
    <source>
        <dbReference type="EMBL" id="HFH28811.1"/>
    </source>
</evidence>
<protein>
    <submittedName>
        <fullName evidence="3">Uncharacterized protein</fullName>
    </submittedName>
</protein>
<evidence type="ECO:0000256" key="1">
    <source>
        <dbReference type="SAM" id="Coils"/>
    </source>
</evidence>
<sequence>MTEEKLRLEIQIEVQKALANLKTTQADVKKLAQDVKSLGPSSEQTKDVIANLNKELQSSAKFARLMGTESQGLKEQQQALQSAMRQLIDQGLDPQSDELQRLKQQYDDTEENLKSLGDGATTLEAKLGKLAESGAITMMARKVAGFASDVVAAFAQAEQAAKRLEMAMAMRGDSGGAERLARLASELQALTGASDDYVKQLASELAMQGKSEAQIKQILTVAADLSAVTGDDLASSVQELNTTMSGMVGHLGRAIPQLKDLTEEELKAGKAIEVVGKLYAGSAQQMSTTSAVAFRRMQETVGDLAEAVGESLAPTFTIAANAVTALAGALANAGPVVKIVMGAAVAALAAGLAALAVKAGIAAAAQWTHFAALQSVNAAMAVMNPLLLARNAAATAAAVAVTAYAASQIKAAIAAASGADANMTAASSYDATAAAADRARAALDAYKDSLKDKTIAELQSAMASLQGQLADYRAKAAGSRYYAEALAETYKQAAVVEALIKQKKDEIASQFKSDWAKTWEEYQAKTSSDPYAAIELERKKKLEEAAAAYIGEANKAVIDQINAYYNTERKKVAESIALAEREQLAKITETRIDDLELERDKNLASFQGTEAARAQIAAYYESLISKTKEDEVKKTAQAAMDAALKAQEFEARLTESQVDDLKVQMDKELALFEGTEEQKARLAAWYAEKIRQTETDEAEKAAQARVAAMRKAFEQQKQMAARQGDWAQYASSVAQEQAANTEVGKMGGFAGGAAVNPIVMLIEAAAEFALSIENVQKVLNPFKTIFEGARSLLEPLINDALQPLVDLLLEVGQMLSEILAPAISVVATVVRVLSSVLQVAQIPIKAFTQALVWLNDKVIVPVGNAIIDLINGVIQAINNALGWAGVNLRYLDRLKTTAEIANEEAEIKKKMEAVSDQMQAIRDDFEKRRQEINDVYQKNIQSLRKLLEIGALGEAEYDRRVRELNAQKETALSALNQLEKDQLSQLQKIYDQLSKGINVYTQSGSAPVSTPAPAPSAPSTSGLQDAATGALAGAAVGAGIGSIVPGIGTAVGAAVGGAVGAIGGAIGDFFGLWDVGAVELPRDMPGIVHKGEMIVPATFAEGIRSGKITLGKGQGGTTEVYNITVNVSGSVKTESDLIDAIAVGLAKKRTRSTLPAGAY</sequence>
<proteinExistence type="predicted"/>
<feature type="coiled-coil region" evidence="1">
    <location>
        <begin position="891"/>
        <end position="924"/>
    </location>
</feature>
<organism evidence="3">
    <name type="scientific">Gracilinema caldarium</name>
    <dbReference type="NCBI Taxonomy" id="215591"/>
    <lineage>
        <taxon>Bacteria</taxon>
        <taxon>Pseudomonadati</taxon>
        <taxon>Spirochaetota</taxon>
        <taxon>Spirochaetia</taxon>
        <taxon>Spirochaetales</taxon>
        <taxon>Breznakiellaceae</taxon>
        <taxon>Gracilinema</taxon>
    </lineage>
</organism>
<reference evidence="3" key="1">
    <citation type="journal article" date="2020" name="mSystems">
        <title>Genome- and Community-Level Interaction Insights into Carbon Utilization and Element Cycling Functions of Hydrothermarchaeota in Hydrothermal Sediment.</title>
        <authorList>
            <person name="Zhou Z."/>
            <person name="Liu Y."/>
            <person name="Xu W."/>
            <person name="Pan J."/>
            <person name="Luo Z.H."/>
            <person name="Li M."/>
        </authorList>
    </citation>
    <scope>NUCLEOTIDE SEQUENCE [LARGE SCALE GENOMIC DNA]</scope>
    <source>
        <strain evidence="3">SpSt-503</strain>
    </source>
</reference>
<keyword evidence="1" id="KW-0175">Coiled coil</keyword>
<feature type="region of interest" description="Disordered" evidence="2">
    <location>
        <begin position="1004"/>
        <end position="1023"/>
    </location>
</feature>